<reference evidence="4 5" key="1">
    <citation type="journal article" date="2013" name="J. Bacteriol.">
        <title>Roles of HynAB and Ech, the only two hydrogenases found in the model sulfate reducer Desulfovibrio gigas.</title>
        <authorList>
            <person name="Morais-Silva F.O."/>
            <person name="Santos C.I."/>
            <person name="Rodrigues R."/>
            <person name="Pereira I.A."/>
            <person name="Rodrigues-Pousada C."/>
        </authorList>
    </citation>
    <scope>NUCLEOTIDE SEQUENCE [LARGE SCALE GENOMIC DNA]</scope>
    <source>
        <strain evidence="5">ATCC 19364 / DSM 1382 / NCIMB 9332 / VKM B-1759</strain>
    </source>
</reference>
<dbReference type="EMBL" id="CP006585">
    <property type="protein sequence ID" value="AGW14839.1"/>
    <property type="molecule type" value="Genomic_DNA"/>
</dbReference>
<feature type="compositionally biased region" description="Low complexity" evidence="1">
    <location>
        <begin position="34"/>
        <end position="46"/>
    </location>
</feature>
<dbReference type="PATRIC" id="fig|1121448.10.peg.3086"/>
<protein>
    <recommendedName>
        <fullName evidence="6">MscS Mechanosensitive ion channel</fullName>
    </recommendedName>
</protein>
<feature type="transmembrane region" description="Helical" evidence="2">
    <location>
        <begin position="259"/>
        <end position="277"/>
    </location>
</feature>
<keyword evidence="2" id="KW-1133">Transmembrane helix</keyword>
<keyword evidence="5" id="KW-1185">Reference proteome</keyword>
<evidence type="ECO:0000256" key="3">
    <source>
        <dbReference type="SAM" id="SignalP"/>
    </source>
</evidence>
<dbReference type="PROSITE" id="PS51257">
    <property type="entry name" value="PROKAR_LIPOPROTEIN"/>
    <property type="match status" value="1"/>
</dbReference>
<sequence>MRAPRNIFLLSLLLVLLACAPALQAQNATAADPANATNASDAAPAEEVAEPPVEPPVDPQVEINNTLLGLADSMDSLRSAIKDREKMVKSASTPSQREELEAEIDALVAAVRERQKNFEQVAAGVDLDALSAQQTNSLDWSSDLKELLSPILTELKKLTARPRDLERLRAEIDRLNLVLPKIDAGLQRMTELKSETKDKDLAKRLTNFIDSWQEKRDNTASALSVAQLKLKEKLAEDTSLVSLLQRVFQNFFLSRGKNLLMALAAGGLVFAVMRLALRLSLSTSRGKRWAKKSTFFRAATVVYTFLCTLAATLMGLIILYNAGDWVLLGLTLLLLIGIIWSAKYNIATFTEQVKLLCNLGAVREGERIVYNGLPFKVGRINYYTTLVNPLLQGGTVRLRLDDLYNRTSRHVHAEEEWFPTRKGDYVILDDGTFGQVLLQTPEAVTLSVYGGNRQHYGASSFLAMKPRNLTTGFGHLVTIGIDYKHQAQALEEIPALLEQDVRTGLEQAGYGPQITGFFSQFKTAGESSLDLAVYAGFSGELASDYWALQRLLARLVTQSCTERGWNIPFPQRTLHIATSESTKNGCTADAALP</sequence>
<dbReference type="Proteomes" id="UP000016587">
    <property type="component" value="Chromosome"/>
</dbReference>
<evidence type="ECO:0008006" key="6">
    <source>
        <dbReference type="Google" id="ProtNLM"/>
    </source>
</evidence>
<dbReference type="AlphaFoldDB" id="T2GF82"/>
<evidence type="ECO:0000313" key="5">
    <source>
        <dbReference type="Proteomes" id="UP000016587"/>
    </source>
</evidence>
<evidence type="ECO:0000313" key="4">
    <source>
        <dbReference type="EMBL" id="AGW14839.1"/>
    </source>
</evidence>
<dbReference type="GO" id="GO:0016020">
    <property type="term" value="C:membrane"/>
    <property type="evidence" value="ECO:0007669"/>
    <property type="project" value="InterPro"/>
</dbReference>
<feature type="transmembrane region" description="Helical" evidence="2">
    <location>
        <begin position="325"/>
        <end position="342"/>
    </location>
</feature>
<keyword evidence="3" id="KW-0732">Signal</keyword>
<dbReference type="InterPro" id="IPR011066">
    <property type="entry name" value="MscS_channel_C_sf"/>
</dbReference>
<keyword evidence="2" id="KW-0472">Membrane</keyword>
<feature type="chain" id="PRO_5004588398" description="MscS Mechanosensitive ion channel" evidence="3">
    <location>
        <begin position="26"/>
        <end position="593"/>
    </location>
</feature>
<dbReference type="RefSeq" id="WP_021761922.1">
    <property type="nucleotide sequence ID" value="NC_022444.1"/>
</dbReference>
<dbReference type="OrthoDB" id="227003at2"/>
<keyword evidence="2" id="KW-0812">Transmembrane</keyword>
<feature type="region of interest" description="Disordered" evidence="1">
    <location>
        <begin position="34"/>
        <end position="59"/>
    </location>
</feature>
<accession>T2GF82</accession>
<dbReference type="HOGENOM" id="CLU_022475_0_0_7"/>
<dbReference type="eggNOG" id="COG1196">
    <property type="taxonomic scope" value="Bacteria"/>
</dbReference>
<proteinExistence type="predicted"/>
<dbReference type="SUPFAM" id="SSF82689">
    <property type="entry name" value="Mechanosensitive channel protein MscS (YggB), C-terminal domain"/>
    <property type="match status" value="1"/>
</dbReference>
<feature type="transmembrane region" description="Helical" evidence="2">
    <location>
        <begin position="298"/>
        <end position="319"/>
    </location>
</feature>
<name>T2GF82_MEGG1</name>
<organism evidence="4 5">
    <name type="scientific">Megalodesulfovibrio gigas (strain ATCC 19364 / DSM 1382 / NCIMB 9332 / VKM B-1759)</name>
    <name type="common">Desulfovibrio gigas</name>
    <dbReference type="NCBI Taxonomy" id="1121448"/>
    <lineage>
        <taxon>Bacteria</taxon>
        <taxon>Pseudomonadati</taxon>
        <taxon>Thermodesulfobacteriota</taxon>
        <taxon>Desulfovibrionia</taxon>
        <taxon>Desulfovibrionales</taxon>
        <taxon>Desulfovibrionaceae</taxon>
        <taxon>Megalodesulfovibrio</taxon>
    </lineage>
</organism>
<evidence type="ECO:0000256" key="2">
    <source>
        <dbReference type="SAM" id="Phobius"/>
    </source>
</evidence>
<feature type="signal peptide" evidence="3">
    <location>
        <begin position="1"/>
        <end position="25"/>
    </location>
</feature>
<gene>
    <name evidence="4" type="ORF">DGI_3125</name>
</gene>
<evidence type="ECO:0000256" key="1">
    <source>
        <dbReference type="SAM" id="MobiDB-lite"/>
    </source>
</evidence>
<dbReference type="STRING" id="1121448.DGI_3125"/>
<dbReference type="KEGG" id="dgg:DGI_3125"/>
<reference evidence="5" key="2">
    <citation type="submission" date="2013-07" db="EMBL/GenBank/DDBJ databases">
        <authorList>
            <person name="Morais-Silva F.O."/>
            <person name="Rezende A.M."/>
            <person name="Pimentel C."/>
            <person name="Resende D.M."/>
            <person name="Santos C.I."/>
            <person name="Clemente C."/>
            <person name="de Oliveira L.M."/>
            <person name="da Silva S.M."/>
            <person name="Costa D.A."/>
            <person name="Varela-Raposo A."/>
            <person name="Horacio E.C.A."/>
            <person name="Matos M."/>
            <person name="Flores O."/>
            <person name="Ruiz J.C."/>
            <person name="Rodrigues-Pousada C."/>
        </authorList>
    </citation>
    <scope>NUCLEOTIDE SEQUENCE [LARGE SCALE GENOMIC DNA]</scope>
    <source>
        <strain evidence="5">ATCC 19364 / DSM 1382 / NCIMB 9332 / VKM B-1759</strain>
    </source>
</reference>